<gene>
    <name evidence="2" type="ORF">FSP39_000915</name>
</gene>
<dbReference type="PROSITE" id="PS50053">
    <property type="entry name" value="UBIQUITIN_2"/>
    <property type="match status" value="1"/>
</dbReference>
<dbReference type="Gene3D" id="1.20.58.120">
    <property type="entry name" value="BAG domain"/>
    <property type="match status" value="1"/>
</dbReference>
<keyword evidence="3" id="KW-1185">Reference proteome</keyword>
<dbReference type="InterPro" id="IPR029071">
    <property type="entry name" value="Ubiquitin-like_domsf"/>
</dbReference>
<evidence type="ECO:0000259" key="1">
    <source>
        <dbReference type="PROSITE" id="PS50053"/>
    </source>
</evidence>
<feature type="non-terminal residue" evidence="2">
    <location>
        <position position="1"/>
    </location>
</feature>
<evidence type="ECO:0000313" key="2">
    <source>
        <dbReference type="EMBL" id="KAK3106835.1"/>
    </source>
</evidence>
<dbReference type="SUPFAM" id="SSF54236">
    <property type="entry name" value="Ubiquitin-like"/>
    <property type="match status" value="1"/>
</dbReference>
<dbReference type="GO" id="GO:0016020">
    <property type="term" value="C:membrane"/>
    <property type="evidence" value="ECO:0007669"/>
    <property type="project" value="TreeGrafter"/>
</dbReference>
<dbReference type="Pfam" id="PF00240">
    <property type="entry name" value="ubiquitin"/>
    <property type="match status" value="1"/>
</dbReference>
<dbReference type="EMBL" id="VSWD01000002">
    <property type="protein sequence ID" value="KAK3106835.1"/>
    <property type="molecule type" value="Genomic_DNA"/>
</dbReference>
<accession>A0AA88YJJ6</accession>
<dbReference type="InterPro" id="IPR039773">
    <property type="entry name" value="BAG_chaperone_regulator"/>
</dbReference>
<dbReference type="InterPro" id="IPR000626">
    <property type="entry name" value="Ubiquitin-like_dom"/>
</dbReference>
<name>A0AA88YJJ6_PINIB</name>
<feature type="domain" description="Ubiquitin-like" evidence="1">
    <location>
        <begin position="23"/>
        <end position="78"/>
    </location>
</feature>
<dbReference type="Proteomes" id="UP001186944">
    <property type="component" value="Unassembled WGS sequence"/>
</dbReference>
<comment type="caution">
    <text evidence="2">The sequence shown here is derived from an EMBL/GenBank/DDBJ whole genome shotgun (WGS) entry which is preliminary data.</text>
</comment>
<sequence>LHVFVGARKFPVDLSCGMGEVLTVSHLLTKLEELTEVPIDKQKLLYKGKTLKEPKQYLTDVGLTDNAIIMLLGKKPDLTEDKEMQKMNEIEKSMEKQATRLNEITYELDGIHRGFMDEAVRNDALKQIGKNLRGMTESFMKLLESLDGLQLESHNYGGRGKRKTLVDKIQVKITT</sequence>
<dbReference type="InterPro" id="IPR036533">
    <property type="entry name" value="BAG_dom_sf"/>
</dbReference>
<proteinExistence type="predicted"/>
<dbReference type="PANTHER" id="PTHR12329">
    <property type="entry name" value="BCL2-ASSOCIATED ATHANOGENE"/>
    <property type="match status" value="1"/>
</dbReference>
<protein>
    <recommendedName>
        <fullName evidence="1">Ubiquitin-like domain-containing protein</fullName>
    </recommendedName>
</protein>
<reference evidence="2" key="1">
    <citation type="submission" date="2019-08" db="EMBL/GenBank/DDBJ databases">
        <title>The improved chromosome-level genome for the pearl oyster Pinctada fucata martensii using PacBio sequencing and Hi-C.</title>
        <authorList>
            <person name="Zheng Z."/>
        </authorList>
    </citation>
    <scope>NUCLEOTIDE SEQUENCE</scope>
    <source>
        <strain evidence="2">ZZ-2019</strain>
        <tissue evidence="2">Adductor muscle</tissue>
    </source>
</reference>
<dbReference type="AlphaFoldDB" id="A0AA88YJJ6"/>
<dbReference type="GO" id="GO:0000774">
    <property type="term" value="F:adenyl-nucleotide exchange factor activity"/>
    <property type="evidence" value="ECO:0007669"/>
    <property type="project" value="TreeGrafter"/>
</dbReference>
<dbReference type="SUPFAM" id="SSF63491">
    <property type="entry name" value="BAG domain"/>
    <property type="match status" value="1"/>
</dbReference>
<dbReference type="GO" id="GO:0051087">
    <property type="term" value="F:protein-folding chaperone binding"/>
    <property type="evidence" value="ECO:0007669"/>
    <property type="project" value="InterPro"/>
</dbReference>
<dbReference type="GO" id="GO:0005829">
    <property type="term" value="C:cytosol"/>
    <property type="evidence" value="ECO:0007669"/>
    <property type="project" value="TreeGrafter"/>
</dbReference>
<organism evidence="2 3">
    <name type="scientific">Pinctada imbricata</name>
    <name type="common">Atlantic pearl-oyster</name>
    <name type="synonym">Pinctada martensii</name>
    <dbReference type="NCBI Taxonomy" id="66713"/>
    <lineage>
        <taxon>Eukaryota</taxon>
        <taxon>Metazoa</taxon>
        <taxon>Spiralia</taxon>
        <taxon>Lophotrochozoa</taxon>
        <taxon>Mollusca</taxon>
        <taxon>Bivalvia</taxon>
        <taxon>Autobranchia</taxon>
        <taxon>Pteriomorphia</taxon>
        <taxon>Pterioida</taxon>
        <taxon>Pterioidea</taxon>
        <taxon>Pteriidae</taxon>
        <taxon>Pinctada</taxon>
    </lineage>
</organism>
<dbReference type="SMART" id="SM00213">
    <property type="entry name" value="UBQ"/>
    <property type="match status" value="1"/>
</dbReference>
<dbReference type="GO" id="GO:0005634">
    <property type="term" value="C:nucleus"/>
    <property type="evidence" value="ECO:0007669"/>
    <property type="project" value="TreeGrafter"/>
</dbReference>
<dbReference type="Gene3D" id="3.10.20.90">
    <property type="entry name" value="Phosphatidylinositol 3-kinase Catalytic Subunit, Chain A, domain 1"/>
    <property type="match status" value="1"/>
</dbReference>
<evidence type="ECO:0000313" key="3">
    <source>
        <dbReference type="Proteomes" id="UP001186944"/>
    </source>
</evidence>
<dbReference type="PANTHER" id="PTHR12329:SF16">
    <property type="entry name" value="BAG FAMILY MOLECULAR CHAPERONE REGULATOR 1"/>
    <property type="match status" value="1"/>
</dbReference>
<dbReference type="GO" id="GO:0050821">
    <property type="term" value="P:protein stabilization"/>
    <property type="evidence" value="ECO:0007669"/>
    <property type="project" value="TreeGrafter"/>
</dbReference>